<comment type="caution">
    <text evidence="1">The sequence shown here is derived from an EMBL/GenBank/DDBJ whole genome shotgun (WGS) entry which is preliminary data.</text>
</comment>
<proteinExistence type="predicted"/>
<reference evidence="2" key="1">
    <citation type="journal article" date="2019" name="Int. J. Syst. Evol. Microbiol.">
        <title>The Global Catalogue of Microorganisms (GCM) 10K type strain sequencing project: providing services to taxonomists for standard genome sequencing and annotation.</title>
        <authorList>
            <consortium name="The Broad Institute Genomics Platform"/>
            <consortium name="The Broad Institute Genome Sequencing Center for Infectious Disease"/>
            <person name="Wu L."/>
            <person name="Ma J."/>
        </authorList>
    </citation>
    <scope>NUCLEOTIDE SEQUENCE [LARGE SCALE GENOMIC DNA]</scope>
    <source>
        <strain evidence="2">JCM 4816</strain>
    </source>
</reference>
<accession>A0ABP6TSH9</accession>
<evidence type="ECO:0000313" key="2">
    <source>
        <dbReference type="Proteomes" id="UP001501455"/>
    </source>
</evidence>
<keyword evidence="2" id="KW-1185">Reference proteome</keyword>
<dbReference type="Proteomes" id="UP001501455">
    <property type="component" value="Unassembled WGS sequence"/>
</dbReference>
<organism evidence="1 2">
    <name type="scientific">Streptomyces prasinosporus</name>
    <dbReference type="NCBI Taxonomy" id="68256"/>
    <lineage>
        <taxon>Bacteria</taxon>
        <taxon>Bacillati</taxon>
        <taxon>Actinomycetota</taxon>
        <taxon>Actinomycetes</taxon>
        <taxon>Kitasatosporales</taxon>
        <taxon>Streptomycetaceae</taxon>
        <taxon>Streptomyces</taxon>
        <taxon>Streptomyces albogriseolus group</taxon>
    </lineage>
</organism>
<name>A0ABP6TSH9_9ACTN</name>
<dbReference type="EMBL" id="BAAAXF010000036">
    <property type="protein sequence ID" value="GAA3498284.1"/>
    <property type="molecule type" value="Genomic_DNA"/>
</dbReference>
<gene>
    <name evidence="1" type="ORF">GCM10019016_053870</name>
</gene>
<sequence length="76" mass="8162">MFQVSRPSEWCASVRVRAQGAAEKGSAAEGTFTIEVAASADMVVHIAAVLRSRGRTPERLSLLRASRPTPRPLRGS</sequence>
<protein>
    <submittedName>
        <fullName evidence="1">Uncharacterized protein</fullName>
    </submittedName>
</protein>
<evidence type="ECO:0000313" key="1">
    <source>
        <dbReference type="EMBL" id="GAA3498284.1"/>
    </source>
</evidence>